<gene>
    <name evidence="7" type="ORF">MNBD_ACTINO01-471</name>
</gene>
<feature type="transmembrane region" description="Helical" evidence="6">
    <location>
        <begin position="145"/>
        <end position="166"/>
    </location>
</feature>
<evidence type="ECO:0000256" key="1">
    <source>
        <dbReference type="ARBA" id="ARBA00004141"/>
    </source>
</evidence>
<feature type="transmembrane region" description="Helical" evidence="6">
    <location>
        <begin position="37"/>
        <end position="57"/>
    </location>
</feature>
<proteinExistence type="inferred from homology"/>
<dbReference type="NCBIfam" id="NF041756">
    <property type="entry name" value="EfeU"/>
    <property type="match status" value="1"/>
</dbReference>
<dbReference type="GO" id="GO:0033573">
    <property type="term" value="C:high-affinity iron permease complex"/>
    <property type="evidence" value="ECO:0007669"/>
    <property type="project" value="InterPro"/>
</dbReference>
<feature type="transmembrane region" description="Helical" evidence="6">
    <location>
        <begin position="6"/>
        <end position="25"/>
    </location>
</feature>
<accession>A0A3B0RKN0</accession>
<comment type="subcellular location">
    <subcellularLocation>
        <location evidence="1">Membrane</location>
        <topology evidence="1">Multi-pass membrane protein</topology>
    </subcellularLocation>
</comment>
<dbReference type="PANTHER" id="PTHR31632">
    <property type="entry name" value="IRON TRANSPORTER FTH1"/>
    <property type="match status" value="1"/>
</dbReference>
<evidence type="ECO:0000256" key="6">
    <source>
        <dbReference type="SAM" id="Phobius"/>
    </source>
</evidence>
<organism evidence="7">
    <name type="scientific">hydrothermal vent metagenome</name>
    <dbReference type="NCBI Taxonomy" id="652676"/>
    <lineage>
        <taxon>unclassified sequences</taxon>
        <taxon>metagenomes</taxon>
        <taxon>ecological metagenomes</taxon>
    </lineage>
</organism>
<keyword evidence="5 6" id="KW-0472">Membrane</keyword>
<dbReference type="AlphaFoldDB" id="A0A3B0RKN0"/>
<evidence type="ECO:0000256" key="2">
    <source>
        <dbReference type="ARBA" id="ARBA00008333"/>
    </source>
</evidence>
<sequence length="282" mass="30237">MASFLLMLREGVEAAIVVAILLAYVERVQQAGQKRWIWLGTIGAVGISLAVGLVLWITVGGLEGSAEKLVEGVIAAVAAGLLTWMIFWMGRHARSMRDKLEMSVDVALTVGGTLGLATIAFVAVLREGLESALFLISTTVGDSSGAAQLLGAVLGIAGAVAIGYGIYRGAESIDLRRFFRVTGILIIFFAAGLVSKAVSEFQEFGLIPIYVEHIYQLTILDPDTSLIARFLKSLFGWRNDPSLLAVVSYFAYLIPVGWAFLKMTARPSGVRADAPREASRDV</sequence>
<evidence type="ECO:0000256" key="4">
    <source>
        <dbReference type="ARBA" id="ARBA00022989"/>
    </source>
</evidence>
<keyword evidence="3 6" id="KW-0812">Transmembrane</keyword>
<protein>
    <submittedName>
        <fullName evidence="7">Ferrous iron transport permease EfeU</fullName>
    </submittedName>
</protein>
<dbReference type="PANTHER" id="PTHR31632:SF2">
    <property type="entry name" value="PLASMA MEMBRANE IRON PERMEASE"/>
    <property type="match status" value="1"/>
</dbReference>
<dbReference type="EMBL" id="UOEI01000082">
    <property type="protein sequence ID" value="VAV92537.1"/>
    <property type="molecule type" value="Genomic_DNA"/>
</dbReference>
<feature type="transmembrane region" description="Helical" evidence="6">
    <location>
        <begin position="242"/>
        <end position="261"/>
    </location>
</feature>
<evidence type="ECO:0000313" key="7">
    <source>
        <dbReference type="EMBL" id="VAV92537.1"/>
    </source>
</evidence>
<reference evidence="7" key="1">
    <citation type="submission" date="2018-06" db="EMBL/GenBank/DDBJ databases">
        <authorList>
            <person name="Zhirakovskaya E."/>
        </authorList>
    </citation>
    <scope>NUCLEOTIDE SEQUENCE</scope>
</reference>
<feature type="transmembrane region" description="Helical" evidence="6">
    <location>
        <begin position="69"/>
        <end position="90"/>
    </location>
</feature>
<feature type="transmembrane region" description="Helical" evidence="6">
    <location>
        <begin position="178"/>
        <end position="198"/>
    </location>
</feature>
<evidence type="ECO:0000256" key="3">
    <source>
        <dbReference type="ARBA" id="ARBA00022692"/>
    </source>
</evidence>
<keyword evidence="4 6" id="KW-1133">Transmembrane helix</keyword>
<dbReference type="Pfam" id="PF03239">
    <property type="entry name" value="FTR1"/>
    <property type="match status" value="1"/>
</dbReference>
<feature type="transmembrane region" description="Helical" evidence="6">
    <location>
        <begin position="102"/>
        <end position="125"/>
    </location>
</feature>
<dbReference type="GO" id="GO:0015093">
    <property type="term" value="F:ferrous iron transmembrane transporter activity"/>
    <property type="evidence" value="ECO:0007669"/>
    <property type="project" value="TreeGrafter"/>
</dbReference>
<evidence type="ECO:0000256" key="5">
    <source>
        <dbReference type="ARBA" id="ARBA00023136"/>
    </source>
</evidence>
<comment type="similarity">
    <text evidence="2">Belongs to the oxidase-dependent Fe transporter (OFeT) (TC 9.A.10.1) family.</text>
</comment>
<dbReference type="InterPro" id="IPR004923">
    <property type="entry name" value="FTR1/Fip1/EfeU"/>
</dbReference>
<name>A0A3B0RKN0_9ZZZZ</name>